<dbReference type="GO" id="GO:0006261">
    <property type="term" value="P:DNA-templated DNA replication"/>
    <property type="evidence" value="ECO:0007669"/>
    <property type="project" value="TreeGrafter"/>
</dbReference>
<evidence type="ECO:0000256" key="3">
    <source>
        <dbReference type="ARBA" id="ARBA00022695"/>
    </source>
</evidence>
<keyword evidence="5" id="KW-0239">DNA-directed DNA polymerase</keyword>
<keyword evidence="9" id="KW-1185">Reference proteome</keyword>
<dbReference type="InterPro" id="IPR005790">
    <property type="entry name" value="DNA_polIII_delta"/>
</dbReference>
<dbReference type="AlphaFoldDB" id="A0A849ABL1"/>
<dbReference type="GO" id="GO:0003677">
    <property type="term" value="F:DNA binding"/>
    <property type="evidence" value="ECO:0007669"/>
    <property type="project" value="InterPro"/>
</dbReference>
<protein>
    <recommendedName>
        <fullName evidence="1">DNA-directed DNA polymerase</fullName>
        <ecNumber evidence="1">2.7.7.7</ecNumber>
    </recommendedName>
</protein>
<evidence type="ECO:0000256" key="2">
    <source>
        <dbReference type="ARBA" id="ARBA00022679"/>
    </source>
</evidence>
<accession>A0A849ABL1</accession>
<evidence type="ECO:0000256" key="1">
    <source>
        <dbReference type="ARBA" id="ARBA00012417"/>
    </source>
</evidence>
<dbReference type="InterPro" id="IPR008921">
    <property type="entry name" value="DNA_pol3_clamp-load_cplx_C"/>
</dbReference>
<evidence type="ECO:0000256" key="6">
    <source>
        <dbReference type="ARBA" id="ARBA00034754"/>
    </source>
</evidence>
<dbReference type="NCBIfam" id="TIGR01128">
    <property type="entry name" value="holA"/>
    <property type="match status" value="1"/>
</dbReference>
<dbReference type="Proteomes" id="UP000562984">
    <property type="component" value="Unassembled WGS sequence"/>
</dbReference>
<evidence type="ECO:0000256" key="5">
    <source>
        <dbReference type="ARBA" id="ARBA00022932"/>
    </source>
</evidence>
<gene>
    <name evidence="8" type="ORF">HKD39_12575</name>
</gene>
<name>A0A849ABL1_9ACTN</name>
<evidence type="ECO:0000256" key="4">
    <source>
        <dbReference type="ARBA" id="ARBA00022705"/>
    </source>
</evidence>
<dbReference type="SUPFAM" id="SSF48019">
    <property type="entry name" value="post-AAA+ oligomerization domain-like"/>
    <property type="match status" value="1"/>
</dbReference>
<keyword evidence="2" id="KW-0808">Transferase</keyword>
<dbReference type="GO" id="GO:0009360">
    <property type="term" value="C:DNA polymerase III complex"/>
    <property type="evidence" value="ECO:0007669"/>
    <property type="project" value="TreeGrafter"/>
</dbReference>
<dbReference type="SUPFAM" id="SSF52540">
    <property type="entry name" value="P-loop containing nucleoside triphosphate hydrolases"/>
    <property type="match status" value="1"/>
</dbReference>
<comment type="caution">
    <text evidence="8">The sequence shown here is derived from an EMBL/GenBank/DDBJ whole genome shotgun (WGS) entry which is preliminary data.</text>
</comment>
<evidence type="ECO:0000313" key="8">
    <source>
        <dbReference type="EMBL" id="NNG36528.1"/>
    </source>
</evidence>
<dbReference type="InterPro" id="IPR027417">
    <property type="entry name" value="P-loop_NTPase"/>
</dbReference>
<reference evidence="8 9" key="1">
    <citation type="submission" date="2020-05" db="EMBL/GenBank/DDBJ databases">
        <title>Nakamurella sp. DB0629 isolated from air conditioner.</title>
        <authorList>
            <person name="Kim D.H."/>
            <person name="Kim D.-U."/>
        </authorList>
    </citation>
    <scope>NUCLEOTIDE SEQUENCE [LARGE SCALE GENOMIC DNA]</scope>
    <source>
        <strain evidence="8 9">DB0629</strain>
    </source>
</reference>
<proteinExistence type="inferred from homology"/>
<dbReference type="Gene3D" id="3.40.50.300">
    <property type="entry name" value="P-loop containing nucleotide triphosphate hydrolases"/>
    <property type="match status" value="1"/>
</dbReference>
<evidence type="ECO:0000256" key="7">
    <source>
        <dbReference type="ARBA" id="ARBA00049244"/>
    </source>
</evidence>
<comment type="similarity">
    <text evidence="6">Belongs to the DNA polymerase HolA subunit family.</text>
</comment>
<dbReference type="PANTHER" id="PTHR34388">
    <property type="entry name" value="DNA POLYMERASE III SUBUNIT DELTA"/>
    <property type="match status" value="1"/>
</dbReference>
<dbReference type="Gene3D" id="1.20.272.10">
    <property type="match status" value="1"/>
</dbReference>
<dbReference type="EC" id="2.7.7.7" evidence="1"/>
<organism evidence="8 9">
    <name type="scientific">Nakamurella aerolata</name>
    <dbReference type="NCBI Taxonomy" id="1656892"/>
    <lineage>
        <taxon>Bacteria</taxon>
        <taxon>Bacillati</taxon>
        <taxon>Actinomycetota</taxon>
        <taxon>Actinomycetes</taxon>
        <taxon>Nakamurellales</taxon>
        <taxon>Nakamurellaceae</taxon>
        <taxon>Nakamurella</taxon>
    </lineage>
</organism>
<comment type="catalytic activity">
    <reaction evidence="7">
        <text>DNA(n) + a 2'-deoxyribonucleoside 5'-triphosphate = DNA(n+1) + diphosphate</text>
        <dbReference type="Rhea" id="RHEA:22508"/>
        <dbReference type="Rhea" id="RHEA-COMP:17339"/>
        <dbReference type="Rhea" id="RHEA-COMP:17340"/>
        <dbReference type="ChEBI" id="CHEBI:33019"/>
        <dbReference type="ChEBI" id="CHEBI:61560"/>
        <dbReference type="ChEBI" id="CHEBI:173112"/>
        <dbReference type="EC" id="2.7.7.7"/>
    </reaction>
</comment>
<dbReference type="RefSeq" id="WP_171200227.1">
    <property type="nucleotide sequence ID" value="NZ_JABEND010000007.1"/>
</dbReference>
<keyword evidence="3" id="KW-0548">Nucleotidyltransferase</keyword>
<dbReference type="GO" id="GO:0003887">
    <property type="term" value="F:DNA-directed DNA polymerase activity"/>
    <property type="evidence" value="ECO:0007669"/>
    <property type="project" value="UniProtKB-KW"/>
</dbReference>
<dbReference type="EMBL" id="JABEND010000007">
    <property type="protein sequence ID" value="NNG36528.1"/>
    <property type="molecule type" value="Genomic_DNA"/>
</dbReference>
<sequence length="323" mass="33296">MAEGPGPLVLISGDEPLLIDRAVTRTAAAVRKREPEVERRDSDVAGLSPQAFADLVAPSLFAEPRLVVLRGGHEAAKDLATALISYAGDVVDGVTVVLQHNGGTRNKPIADAFRRGGAAVLPAQKITRPAERVDFVRAEIKHAGGTCTPSAAQALVDAVGNDLRELAAAAGQLASDTGGMVDDTAVARYYRGRAEVSGFAVADKAVAGDLAGALEAARWASDIGVPPVLVADALADGVRTIAKVAGARPGNSYAMAAELGMPAWKIDRARSAVRQWTPAGLAAAMAATAQLNADVKGVAADADYAVERAITAMVRARRAGRNR</sequence>
<keyword evidence="4" id="KW-0235">DNA replication</keyword>
<evidence type="ECO:0000313" key="9">
    <source>
        <dbReference type="Proteomes" id="UP000562984"/>
    </source>
</evidence>
<dbReference type="PANTHER" id="PTHR34388:SF1">
    <property type="entry name" value="DNA POLYMERASE III SUBUNIT DELTA"/>
    <property type="match status" value="1"/>
</dbReference>